<sequence length="167" mass="18679">MRNLLILATLLTACNTAPDKNREEANVIESAKQIIPVAPPPGNPNIDDQLNAQDTLFEDGSVPTSWANAGFDDPAGFKRFLLDFKGWVKEDKIDSIAAHVRFPLKNHKTPEAFKRAYPEIFDVNLKTAVDTQRVDRIFRNQQGAMLGNGQIWFSVVNGKYKIIAINK</sequence>
<dbReference type="EMBL" id="BKAU01000001">
    <property type="protein sequence ID" value="GEP94064.1"/>
    <property type="molecule type" value="Genomic_DNA"/>
</dbReference>
<organism evidence="1 2">
    <name type="scientific">Chitinophaga cymbidii</name>
    <dbReference type="NCBI Taxonomy" id="1096750"/>
    <lineage>
        <taxon>Bacteria</taxon>
        <taxon>Pseudomonadati</taxon>
        <taxon>Bacteroidota</taxon>
        <taxon>Chitinophagia</taxon>
        <taxon>Chitinophagales</taxon>
        <taxon>Chitinophagaceae</taxon>
        <taxon>Chitinophaga</taxon>
    </lineage>
</organism>
<proteinExistence type="predicted"/>
<evidence type="ECO:0000313" key="1">
    <source>
        <dbReference type="EMBL" id="GEP94064.1"/>
    </source>
</evidence>
<dbReference type="OrthoDB" id="116695at2"/>
<keyword evidence="2" id="KW-1185">Reference proteome</keyword>
<dbReference type="RefSeq" id="WP_146857560.1">
    <property type="nucleotide sequence ID" value="NZ_BKAU01000001.1"/>
</dbReference>
<evidence type="ECO:0000313" key="2">
    <source>
        <dbReference type="Proteomes" id="UP000321436"/>
    </source>
</evidence>
<name>A0A512REK6_9BACT</name>
<dbReference type="AlphaFoldDB" id="A0A512REK6"/>
<accession>A0A512REK6</accession>
<gene>
    <name evidence="1" type="ORF">CCY01nite_03240</name>
</gene>
<dbReference type="Proteomes" id="UP000321436">
    <property type="component" value="Unassembled WGS sequence"/>
</dbReference>
<protein>
    <submittedName>
        <fullName evidence="1">Uncharacterized protein</fullName>
    </submittedName>
</protein>
<comment type="caution">
    <text evidence="1">The sequence shown here is derived from an EMBL/GenBank/DDBJ whole genome shotgun (WGS) entry which is preliminary data.</text>
</comment>
<reference evidence="1 2" key="1">
    <citation type="submission" date="2019-07" db="EMBL/GenBank/DDBJ databases">
        <title>Whole genome shotgun sequence of Chitinophaga cymbidii NBRC 109752.</title>
        <authorList>
            <person name="Hosoyama A."/>
            <person name="Uohara A."/>
            <person name="Ohji S."/>
            <person name="Ichikawa N."/>
        </authorList>
    </citation>
    <scope>NUCLEOTIDE SEQUENCE [LARGE SCALE GENOMIC DNA]</scope>
    <source>
        <strain evidence="1 2">NBRC 109752</strain>
    </source>
</reference>